<keyword evidence="1" id="KW-1133">Transmembrane helix</keyword>
<dbReference type="OrthoDB" id="430659at2759"/>
<protein>
    <submittedName>
        <fullName evidence="2">Uncharacterized protein</fullName>
    </submittedName>
</protein>
<name>A0A8E0S540_9TREM</name>
<dbReference type="AlphaFoldDB" id="A0A8E0S540"/>
<evidence type="ECO:0000313" key="3">
    <source>
        <dbReference type="Proteomes" id="UP000728185"/>
    </source>
</evidence>
<feature type="transmembrane region" description="Helical" evidence="1">
    <location>
        <begin position="21"/>
        <end position="50"/>
    </location>
</feature>
<reference evidence="2" key="1">
    <citation type="submission" date="2019-05" db="EMBL/GenBank/DDBJ databases">
        <title>Annotation for the trematode Fasciolopsis buski.</title>
        <authorList>
            <person name="Choi Y.-J."/>
        </authorList>
    </citation>
    <scope>NUCLEOTIDE SEQUENCE</scope>
    <source>
        <strain evidence="2">HT</strain>
        <tissue evidence="2">Whole worm</tissue>
    </source>
</reference>
<organism evidence="2 3">
    <name type="scientific">Fasciolopsis buskii</name>
    <dbReference type="NCBI Taxonomy" id="27845"/>
    <lineage>
        <taxon>Eukaryota</taxon>
        <taxon>Metazoa</taxon>
        <taxon>Spiralia</taxon>
        <taxon>Lophotrochozoa</taxon>
        <taxon>Platyhelminthes</taxon>
        <taxon>Trematoda</taxon>
        <taxon>Digenea</taxon>
        <taxon>Plagiorchiida</taxon>
        <taxon>Echinostomata</taxon>
        <taxon>Echinostomatoidea</taxon>
        <taxon>Fasciolidae</taxon>
        <taxon>Fasciolopsis</taxon>
    </lineage>
</organism>
<keyword evidence="1" id="KW-0812">Transmembrane</keyword>
<sequence>MTNYRYSVLLDCPIVSKNRRLYTVWLLMHLFFIYYTTNLALTSVCTPVLFLEWFILPRDCSSVYEDFGRSWTFVAALYGLTTSIVFIGLLLYECVRFVKSFQEICIPFTHGPRAIRLV</sequence>
<keyword evidence="3" id="KW-1185">Reference proteome</keyword>
<proteinExistence type="predicted"/>
<accession>A0A8E0S540</accession>
<feature type="transmembrane region" description="Helical" evidence="1">
    <location>
        <begin position="70"/>
        <end position="92"/>
    </location>
</feature>
<comment type="caution">
    <text evidence="2">The sequence shown here is derived from an EMBL/GenBank/DDBJ whole genome shotgun (WGS) entry which is preliminary data.</text>
</comment>
<evidence type="ECO:0000313" key="2">
    <source>
        <dbReference type="EMBL" id="KAA0199600.1"/>
    </source>
</evidence>
<dbReference type="EMBL" id="LUCM01001032">
    <property type="protein sequence ID" value="KAA0199600.1"/>
    <property type="molecule type" value="Genomic_DNA"/>
</dbReference>
<gene>
    <name evidence="2" type="ORF">FBUS_00903</name>
</gene>
<evidence type="ECO:0000256" key="1">
    <source>
        <dbReference type="SAM" id="Phobius"/>
    </source>
</evidence>
<keyword evidence="1" id="KW-0472">Membrane</keyword>
<dbReference type="Proteomes" id="UP000728185">
    <property type="component" value="Unassembled WGS sequence"/>
</dbReference>